<keyword evidence="2" id="KW-0472">Membrane</keyword>
<dbReference type="GO" id="GO:0005783">
    <property type="term" value="C:endoplasmic reticulum"/>
    <property type="evidence" value="ECO:0007669"/>
    <property type="project" value="TreeGrafter"/>
</dbReference>
<organism evidence="4 5">
    <name type="scientific">Nezara viridula</name>
    <name type="common">Southern green stink bug</name>
    <name type="synonym">Cimex viridulus</name>
    <dbReference type="NCBI Taxonomy" id="85310"/>
    <lineage>
        <taxon>Eukaryota</taxon>
        <taxon>Metazoa</taxon>
        <taxon>Ecdysozoa</taxon>
        <taxon>Arthropoda</taxon>
        <taxon>Hexapoda</taxon>
        <taxon>Insecta</taxon>
        <taxon>Pterygota</taxon>
        <taxon>Neoptera</taxon>
        <taxon>Paraneoptera</taxon>
        <taxon>Hemiptera</taxon>
        <taxon>Heteroptera</taxon>
        <taxon>Panheteroptera</taxon>
        <taxon>Pentatomomorpha</taxon>
        <taxon>Pentatomoidea</taxon>
        <taxon>Pentatomidae</taxon>
        <taxon>Pentatominae</taxon>
        <taxon>Nezara</taxon>
    </lineage>
</organism>
<comment type="similarity">
    <text evidence="1">Belongs to the canopy family.</text>
</comment>
<dbReference type="PANTHER" id="PTHR13341">
    <property type="entry name" value="MIR-INTERACTING SAPOSIN-LIKE PROTEIN"/>
    <property type="match status" value="1"/>
</dbReference>
<dbReference type="Pfam" id="PF11938">
    <property type="entry name" value="DUF3456"/>
    <property type="match status" value="1"/>
</dbReference>
<dbReference type="InterPro" id="IPR042415">
    <property type="entry name" value="CNPY"/>
</dbReference>
<sequence length="211" mass="24521">MSLNYFPYLIPIPAALIGNCYKMKAIFVIVFFVYYIGLIRCQEIDHRELKCLVCQRLVELMEQDIDKVDPKKKVDVGSFRIDHKGDQKNKVVEYRRSEVYLTELMEQICNKMEDHVRGRMKTDGRLVIFPLVSESGKMNPIMSEVDVVQDSDLNKSLKFYCEAILEENDEAFIKAFSVPNSTVDIKICSEEAKLCNHTLEDDYEFETHGEL</sequence>
<proteinExistence type="inferred from homology"/>
<dbReference type="PANTHER" id="PTHR13341:SF2">
    <property type="entry name" value="PROTEIN SEELE"/>
    <property type="match status" value="1"/>
</dbReference>
<dbReference type="InterPro" id="IPR021852">
    <property type="entry name" value="DUF3456"/>
</dbReference>
<evidence type="ECO:0000313" key="5">
    <source>
        <dbReference type="Proteomes" id="UP001152798"/>
    </source>
</evidence>
<keyword evidence="2" id="KW-0812">Transmembrane</keyword>
<evidence type="ECO:0000256" key="2">
    <source>
        <dbReference type="SAM" id="Phobius"/>
    </source>
</evidence>
<feature type="domain" description="DUF3456" evidence="3">
    <location>
        <begin position="50"/>
        <end position="195"/>
    </location>
</feature>
<feature type="transmembrane region" description="Helical" evidence="2">
    <location>
        <begin position="12"/>
        <end position="37"/>
    </location>
</feature>
<protein>
    <recommendedName>
        <fullName evidence="3">DUF3456 domain-containing protein</fullName>
    </recommendedName>
</protein>
<dbReference type="AlphaFoldDB" id="A0A9P0HJL0"/>
<reference evidence="4" key="1">
    <citation type="submission" date="2022-01" db="EMBL/GenBank/DDBJ databases">
        <authorList>
            <person name="King R."/>
        </authorList>
    </citation>
    <scope>NUCLEOTIDE SEQUENCE</scope>
</reference>
<evidence type="ECO:0000256" key="1">
    <source>
        <dbReference type="ARBA" id="ARBA00007285"/>
    </source>
</evidence>
<accession>A0A9P0HJL0</accession>
<gene>
    <name evidence="4" type="ORF">NEZAVI_LOCUS12350</name>
</gene>
<name>A0A9P0HJL0_NEZVI</name>
<keyword evidence="5" id="KW-1185">Reference proteome</keyword>
<dbReference type="OrthoDB" id="192915at2759"/>
<evidence type="ECO:0000259" key="3">
    <source>
        <dbReference type="Pfam" id="PF11938"/>
    </source>
</evidence>
<keyword evidence="2" id="KW-1133">Transmembrane helix</keyword>
<evidence type="ECO:0000313" key="4">
    <source>
        <dbReference type="EMBL" id="CAH1403815.1"/>
    </source>
</evidence>
<dbReference type="Proteomes" id="UP001152798">
    <property type="component" value="Chromosome 5"/>
</dbReference>
<dbReference type="EMBL" id="OV725081">
    <property type="protein sequence ID" value="CAH1403815.1"/>
    <property type="molecule type" value="Genomic_DNA"/>
</dbReference>